<evidence type="ECO:0000313" key="3">
    <source>
        <dbReference type="EMBL" id="GAA3928158.1"/>
    </source>
</evidence>
<feature type="chain" id="PRO_5045631427" evidence="1">
    <location>
        <begin position="20"/>
        <end position="332"/>
    </location>
</feature>
<dbReference type="PANTHER" id="PTHR43265:SF1">
    <property type="entry name" value="ESTERASE ESTD"/>
    <property type="match status" value="1"/>
</dbReference>
<reference evidence="4" key="1">
    <citation type="journal article" date="2019" name="Int. J. Syst. Evol. Microbiol.">
        <title>The Global Catalogue of Microorganisms (GCM) 10K type strain sequencing project: providing services to taxonomists for standard genome sequencing and annotation.</title>
        <authorList>
            <consortium name="The Broad Institute Genomics Platform"/>
            <consortium name="The Broad Institute Genome Sequencing Center for Infectious Disease"/>
            <person name="Wu L."/>
            <person name="Ma J."/>
        </authorList>
    </citation>
    <scope>NUCLEOTIDE SEQUENCE [LARGE SCALE GENOMIC DNA]</scope>
    <source>
        <strain evidence="4">JCM 17551</strain>
    </source>
</reference>
<protein>
    <submittedName>
        <fullName evidence="3">CocE/NonD family hydrolase</fullName>
    </submittedName>
</protein>
<dbReference type="InterPro" id="IPR053145">
    <property type="entry name" value="AB_hydrolase_Est10"/>
</dbReference>
<sequence>MKRFFWLLFTLILSVPVQAQIITFAHGDNQLQGHYLAATDNLPTKAVLLFVHGDGEMPYDAKGFYELIWHPLREQGYAIFSWDKAGVGGSSGKWLNQSMKDRQEEVAAAIEAIQSRYPFSAHNTGLLGFSQAGWVVPALANASTNIGFAVGIGFATNWVQQGEYLTLTRMMQANASPSEIKQAIHAHREQIAFFDRSPSYQEYLQQAGNNPMSENRFQFVLKNYQADASQDFNNIQLPVLLLWGDSDLNVDASHELNLWQHRPNPNNHVETRMIANATHEMLRADLFNESGYGIGMWLKMMFLEEDALAPDFLPTLIKWLNVQTQPPSINKL</sequence>
<dbReference type="GO" id="GO:0016787">
    <property type="term" value="F:hydrolase activity"/>
    <property type="evidence" value="ECO:0007669"/>
    <property type="project" value="UniProtKB-KW"/>
</dbReference>
<evidence type="ECO:0000313" key="4">
    <source>
        <dbReference type="Proteomes" id="UP001501565"/>
    </source>
</evidence>
<feature type="signal peptide" evidence="1">
    <location>
        <begin position="1"/>
        <end position="19"/>
    </location>
</feature>
<accession>A0ABP7MTC3</accession>
<dbReference type="Pfam" id="PF12146">
    <property type="entry name" value="Hydrolase_4"/>
    <property type="match status" value="1"/>
</dbReference>
<name>A0ABP7MTC3_9GAMM</name>
<dbReference type="InterPro" id="IPR022742">
    <property type="entry name" value="Hydrolase_4"/>
</dbReference>
<feature type="domain" description="Serine aminopeptidase S33" evidence="2">
    <location>
        <begin position="44"/>
        <end position="282"/>
    </location>
</feature>
<keyword evidence="3" id="KW-0378">Hydrolase</keyword>
<dbReference type="EMBL" id="BAABBN010000007">
    <property type="protein sequence ID" value="GAA3928158.1"/>
    <property type="molecule type" value="Genomic_DNA"/>
</dbReference>
<dbReference type="Proteomes" id="UP001501565">
    <property type="component" value="Unassembled WGS sequence"/>
</dbReference>
<comment type="caution">
    <text evidence="3">The sequence shown here is derived from an EMBL/GenBank/DDBJ whole genome shotgun (WGS) entry which is preliminary data.</text>
</comment>
<dbReference type="InterPro" id="IPR029058">
    <property type="entry name" value="AB_hydrolase_fold"/>
</dbReference>
<keyword evidence="1" id="KW-0732">Signal</keyword>
<keyword evidence="4" id="KW-1185">Reference proteome</keyword>
<gene>
    <name evidence="3" type="ORF">GCM10022277_25820</name>
</gene>
<organism evidence="3 4">
    <name type="scientific">Litoribacillus peritrichatus</name>
    <dbReference type="NCBI Taxonomy" id="718191"/>
    <lineage>
        <taxon>Bacteria</taxon>
        <taxon>Pseudomonadati</taxon>
        <taxon>Pseudomonadota</taxon>
        <taxon>Gammaproteobacteria</taxon>
        <taxon>Oceanospirillales</taxon>
        <taxon>Oceanospirillaceae</taxon>
        <taxon>Litoribacillus</taxon>
    </lineage>
</organism>
<proteinExistence type="predicted"/>
<evidence type="ECO:0000259" key="2">
    <source>
        <dbReference type="Pfam" id="PF12146"/>
    </source>
</evidence>
<dbReference type="SUPFAM" id="SSF53474">
    <property type="entry name" value="alpha/beta-Hydrolases"/>
    <property type="match status" value="1"/>
</dbReference>
<evidence type="ECO:0000256" key="1">
    <source>
        <dbReference type="SAM" id="SignalP"/>
    </source>
</evidence>
<dbReference type="PANTHER" id="PTHR43265">
    <property type="entry name" value="ESTERASE ESTD"/>
    <property type="match status" value="1"/>
</dbReference>
<dbReference type="RefSeq" id="WP_344798950.1">
    <property type="nucleotide sequence ID" value="NZ_BAABBN010000007.1"/>
</dbReference>
<dbReference type="Gene3D" id="3.40.50.1820">
    <property type="entry name" value="alpha/beta hydrolase"/>
    <property type="match status" value="1"/>
</dbReference>